<proteinExistence type="predicted"/>
<dbReference type="Gene3D" id="3.40.50.12580">
    <property type="match status" value="1"/>
</dbReference>
<keyword evidence="2" id="KW-1185">Reference proteome</keyword>
<dbReference type="InterPro" id="IPR043148">
    <property type="entry name" value="TagF_C"/>
</dbReference>
<name>A0A1Y6EGL5_9GAMM</name>
<evidence type="ECO:0000313" key="2">
    <source>
        <dbReference type="Proteomes" id="UP000194450"/>
    </source>
</evidence>
<sequence>MRSVNDVVKVFREVEERHNALHLEISEVRVWLALRLHIYYEIAQKIGMLDRPHQAALSRIDKLKNSYSYIYNSLRHNPFLAKKSTLLIVPHSRKVLSNNVVIDIYTNDFINVRSDTTVLEKHDGHRHQVSLGRNAVAYDFFSVLSNAYSSVFKAPVSKEVQRTIKAIEDDIEDQFSVSIDLLGRMQKLASKFKVENYLVKKFLKKKSIQEIVLAVSYGHPVLIHAAKSLGIKVTEVQHGVINKYHLGYEFPTDSNFEHPFFPDELIVWQDMWKQAANFPIPPNCIFTRELQYFAMEKRKLEHVPKKTGTILCLSQGVNGERIAAYLEKNIQYLENYEIIFKLHPSEYNRWKSYLSLVNLSKYKNVKVISDNKESLHKMMKSAEYALGVFSTAMFEAYDYKCKLLVLELPGLEYMSFLLNSGEAKLVPIDSRLKLFLS</sequence>
<dbReference type="OrthoDB" id="49588at2"/>
<gene>
    <name evidence="1" type="ORF">SAMN06297229_0607</name>
</gene>
<dbReference type="EMBL" id="FXWH01000001">
    <property type="protein sequence ID" value="SMQ61744.1"/>
    <property type="molecule type" value="Genomic_DNA"/>
</dbReference>
<organism evidence="1 2">
    <name type="scientific">Pseudidiomarina planktonica</name>
    <dbReference type="NCBI Taxonomy" id="1323738"/>
    <lineage>
        <taxon>Bacteria</taxon>
        <taxon>Pseudomonadati</taxon>
        <taxon>Pseudomonadota</taxon>
        <taxon>Gammaproteobacteria</taxon>
        <taxon>Alteromonadales</taxon>
        <taxon>Idiomarinaceae</taxon>
        <taxon>Pseudidiomarina</taxon>
    </lineage>
</organism>
<protein>
    <recommendedName>
        <fullName evidence="3">Capsule polysaccharide biosynthesis protein</fullName>
    </recommendedName>
</protein>
<dbReference type="AlphaFoldDB" id="A0A1Y6EGL5"/>
<reference evidence="2" key="1">
    <citation type="submission" date="2017-04" db="EMBL/GenBank/DDBJ databases">
        <authorList>
            <person name="Varghese N."/>
            <person name="Submissions S."/>
        </authorList>
    </citation>
    <scope>NUCLEOTIDE SEQUENCE [LARGE SCALE GENOMIC DNA]</scope>
</reference>
<dbReference type="RefSeq" id="WP_086433774.1">
    <property type="nucleotide sequence ID" value="NZ_FXWH01000001.1"/>
</dbReference>
<dbReference type="Proteomes" id="UP000194450">
    <property type="component" value="Unassembled WGS sequence"/>
</dbReference>
<evidence type="ECO:0008006" key="3">
    <source>
        <dbReference type="Google" id="ProtNLM"/>
    </source>
</evidence>
<accession>A0A1Y6EGL5</accession>
<evidence type="ECO:0000313" key="1">
    <source>
        <dbReference type="EMBL" id="SMQ61744.1"/>
    </source>
</evidence>